<keyword evidence="3 7" id="KW-1134">Transmembrane beta strand</keyword>
<dbReference type="Gene3D" id="3.55.50.30">
    <property type="match status" value="1"/>
</dbReference>
<evidence type="ECO:0000256" key="7">
    <source>
        <dbReference type="PROSITE-ProRule" id="PRU01360"/>
    </source>
</evidence>
<protein>
    <submittedName>
        <fullName evidence="9">TonB-linked outer membrane protein, SusC/RagA family</fullName>
    </submittedName>
</protein>
<keyword evidence="5 7" id="KW-0472">Membrane</keyword>
<dbReference type="STRING" id="29529.SAMN04488122_5327"/>
<dbReference type="InterPro" id="IPR011662">
    <property type="entry name" value="Secretin/TonB_short_N"/>
</dbReference>
<dbReference type="InterPro" id="IPR036942">
    <property type="entry name" value="Beta-barrel_TonB_sf"/>
</dbReference>
<keyword evidence="4 7" id="KW-0812">Transmembrane</keyword>
<dbReference type="Pfam" id="PF07715">
    <property type="entry name" value="Plug"/>
    <property type="match status" value="1"/>
</dbReference>
<dbReference type="GO" id="GO:0009279">
    <property type="term" value="C:cell outer membrane"/>
    <property type="evidence" value="ECO:0007669"/>
    <property type="project" value="UniProtKB-SubCell"/>
</dbReference>
<dbReference type="InterPro" id="IPR037066">
    <property type="entry name" value="Plug_dom_sf"/>
</dbReference>
<evidence type="ECO:0000256" key="5">
    <source>
        <dbReference type="ARBA" id="ARBA00023136"/>
    </source>
</evidence>
<dbReference type="FunFam" id="2.170.130.10:FF:000003">
    <property type="entry name" value="SusC/RagA family TonB-linked outer membrane protein"/>
    <property type="match status" value="1"/>
</dbReference>
<comment type="subcellular location">
    <subcellularLocation>
        <location evidence="1 7">Cell outer membrane</location>
        <topology evidence="1 7">Multi-pass membrane protein</topology>
    </subcellularLocation>
</comment>
<dbReference type="InterPro" id="IPR008969">
    <property type="entry name" value="CarboxyPept-like_regulatory"/>
</dbReference>
<dbReference type="NCBIfam" id="TIGR04056">
    <property type="entry name" value="OMP_RagA_SusC"/>
    <property type="match status" value="1"/>
</dbReference>
<organism evidence="9 10">
    <name type="scientific">Chitinophaga arvensicola</name>
    <dbReference type="NCBI Taxonomy" id="29529"/>
    <lineage>
        <taxon>Bacteria</taxon>
        <taxon>Pseudomonadati</taxon>
        <taxon>Bacteroidota</taxon>
        <taxon>Chitinophagia</taxon>
        <taxon>Chitinophagales</taxon>
        <taxon>Chitinophagaceae</taxon>
        <taxon>Chitinophaga</taxon>
    </lineage>
</organism>
<dbReference type="OrthoDB" id="899266at2"/>
<dbReference type="NCBIfam" id="TIGR04057">
    <property type="entry name" value="SusC_RagA_signa"/>
    <property type="match status" value="1"/>
</dbReference>
<dbReference type="InterPro" id="IPR023997">
    <property type="entry name" value="TonB-dep_OMP_SusC/RagA_CS"/>
</dbReference>
<dbReference type="EMBL" id="FOJG01000002">
    <property type="protein sequence ID" value="SEW53077.1"/>
    <property type="molecule type" value="Genomic_DNA"/>
</dbReference>
<evidence type="ECO:0000256" key="3">
    <source>
        <dbReference type="ARBA" id="ARBA00022452"/>
    </source>
</evidence>
<dbReference type="Proteomes" id="UP000199310">
    <property type="component" value="Unassembled WGS sequence"/>
</dbReference>
<keyword evidence="2 7" id="KW-0813">Transport</keyword>
<sequence length="1136" mass="123818">MQLKAICNSGTRRYWKFAGLSTKILLVMRLTSFLLLIAALQVSAEGNAQTVTYSAKGVSLQKVLNAIKEQTGFVFFYDKEDLKNSQPVTVDLKNVSAQAAMEMVLRQQALSFDIQGNTIFITRNEKPAAPILPAPPPPVVISGKVTDETGAPIPGASVVIKGTKKGVISGPDGSYQLSNVPENAILVVSSIGYGSKEVSTTGKTQLNITLSPDVSTLQQYVVVGYGTQKKANLTGAVTSISTEQLTNRPVTSLGNALQGTMPGITVTAATSGQPGNDAAKIRIRGIGTMNNADPVIVVDGVVTNVSNLNNINPDDIATLSVLKDAASAAIYGSRAANGVLLITTKQGRKGPPQVTYNGYVGKQQATGLPDFLPSWQAATLYNKALSNEGKTARWTDAEIQKFKDGSDPFNYPNTDWLGMFYKGSGLQQNHYVGVTGGADKTQYAFSMGMFDENGLVKKTNAKRYTSRLNVTSQITDRVKAIGNIAFTASDRNEPSNPYTGDFTQLVRQINRISPTVPYKYANGYYGRISDGNPMAWLEGNSFNKYNNYDLIGNVGVDWEIVNGLHFKPSLAYVMKIYHNKKFIADQQYYDADGNKTAYQGPNSVKDENSFSNTVTQQALLDYTKSFGKHNFKILGGYSQELTKFSFDDNYRKGFLNNELTDINLGSTDGQKATGYSYELALQSYFGRFNYDYDGKYLFEANMRYDGSSRFAPGNRWGAFPSFSAGWNIDREDFFTPLKKYVSNLKIRGSWGQLGNQYITGTDDTNFPTFVYYPWITNINGSQNYSFGGTAAAIAAGVAPVNGANEKIKWESTTETGVGIDAGFLDGKINFTADYFHKVTNDILLAVPVGAVYGQKAPVQNAGSVLNSGWEFAVGYNESKGAFKYNVSANAAFIKNKVTDLAGTGPTVTGYTYRQVGYPVNSLYGYEADGIFQSADQVGKSPYQTTNTAAGDLKYKDKDGNDTINSADKVYLGNYFPKVTFGLNLSGSWKNFDVNIFLQGAAGVKTYIDAGKLGAVSSGAGKPTSALLDTWTPENTSAALPRIWYANTQNDPSGTPSSFWVKDGSYLRLKNLQVGYTLPERVVKSIGLKKVRFYYSGQNILTFDHLYKWIDPEASITSSIYYYPQVKVHTFGVNVSF</sequence>
<proteinExistence type="inferred from homology"/>
<gene>
    <name evidence="9" type="ORF">SAMN04488122_5327</name>
</gene>
<evidence type="ECO:0000256" key="6">
    <source>
        <dbReference type="ARBA" id="ARBA00023237"/>
    </source>
</evidence>
<dbReference type="SUPFAM" id="SSF49464">
    <property type="entry name" value="Carboxypeptidase regulatory domain-like"/>
    <property type="match status" value="1"/>
</dbReference>
<dbReference type="SMART" id="SM00965">
    <property type="entry name" value="STN"/>
    <property type="match status" value="1"/>
</dbReference>
<keyword evidence="6 7" id="KW-0998">Cell outer membrane</keyword>
<reference evidence="10" key="1">
    <citation type="submission" date="2016-10" db="EMBL/GenBank/DDBJ databases">
        <authorList>
            <person name="Varghese N."/>
            <person name="Submissions S."/>
        </authorList>
    </citation>
    <scope>NUCLEOTIDE SEQUENCE [LARGE SCALE GENOMIC DNA]</scope>
    <source>
        <strain evidence="10">DSM 3695</strain>
    </source>
</reference>
<dbReference type="InterPro" id="IPR039426">
    <property type="entry name" value="TonB-dep_rcpt-like"/>
</dbReference>
<dbReference type="InterPro" id="IPR012910">
    <property type="entry name" value="Plug_dom"/>
</dbReference>
<feature type="domain" description="Secretin/TonB short N-terminal" evidence="8">
    <location>
        <begin position="73"/>
        <end position="124"/>
    </location>
</feature>
<name>A0A1I0SA64_9BACT</name>
<dbReference type="InterPro" id="IPR023996">
    <property type="entry name" value="TonB-dep_OMP_SusC/RagA"/>
</dbReference>
<dbReference type="PROSITE" id="PS52016">
    <property type="entry name" value="TONB_DEPENDENT_REC_3"/>
    <property type="match status" value="1"/>
</dbReference>
<dbReference type="Gene3D" id="2.60.40.1120">
    <property type="entry name" value="Carboxypeptidase-like, regulatory domain"/>
    <property type="match status" value="1"/>
</dbReference>
<dbReference type="Pfam" id="PF07660">
    <property type="entry name" value="STN"/>
    <property type="match status" value="1"/>
</dbReference>
<keyword evidence="10" id="KW-1185">Reference proteome</keyword>
<accession>A0A1I0SA64</accession>
<dbReference type="Gene3D" id="2.170.130.10">
    <property type="entry name" value="TonB-dependent receptor, plug domain"/>
    <property type="match status" value="1"/>
</dbReference>
<evidence type="ECO:0000256" key="4">
    <source>
        <dbReference type="ARBA" id="ARBA00022692"/>
    </source>
</evidence>
<evidence type="ECO:0000313" key="9">
    <source>
        <dbReference type="EMBL" id="SEW53077.1"/>
    </source>
</evidence>
<dbReference type="Pfam" id="PF13715">
    <property type="entry name" value="CarbopepD_reg_2"/>
    <property type="match status" value="1"/>
</dbReference>
<evidence type="ECO:0000256" key="1">
    <source>
        <dbReference type="ARBA" id="ARBA00004571"/>
    </source>
</evidence>
<dbReference type="Gene3D" id="2.40.170.20">
    <property type="entry name" value="TonB-dependent receptor, beta-barrel domain"/>
    <property type="match status" value="1"/>
</dbReference>
<evidence type="ECO:0000259" key="8">
    <source>
        <dbReference type="SMART" id="SM00965"/>
    </source>
</evidence>
<evidence type="ECO:0000313" key="10">
    <source>
        <dbReference type="Proteomes" id="UP000199310"/>
    </source>
</evidence>
<dbReference type="AlphaFoldDB" id="A0A1I0SA64"/>
<evidence type="ECO:0000256" key="2">
    <source>
        <dbReference type="ARBA" id="ARBA00022448"/>
    </source>
</evidence>
<comment type="similarity">
    <text evidence="7">Belongs to the TonB-dependent receptor family.</text>
</comment>
<dbReference type="SUPFAM" id="SSF56935">
    <property type="entry name" value="Porins"/>
    <property type="match status" value="1"/>
</dbReference>